<name>A0A7R8YN24_HERIL</name>
<dbReference type="PANTHER" id="PTHR12147:SF22">
    <property type="entry name" value="ENDOPLASMIC RETICULUM METALLOPEPTIDASE 1"/>
    <property type="match status" value="1"/>
</dbReference>
<dbReference type="AlphaFoldDB" id="A0A7R8YN24"/>
<dbReference type="InterPro" id="IPR007484">
    <property type="entry name" value="Peptidase_M28"/>
</dbReference>
<dbReference type="GO" id="GO:0006508">
    <property type="term" value="P:proteolysis"/>
    <property type="evidence" value="ECO:0007669"/>
    <property type="project" value="UniProtKB-KW"/>
</dbReference>
<evidence type="ECO:0000256" key="1">
    <source>
        <dbReference type="ARBA" id="ARBA00001947"/>
    </source>
</evidence>
<feature type="transmembrane region" description="Helical" evidence="15">
    <location>
        <begin position="539"/>
        <end position="557"/>
    </location>
</feature>
<sequence>MTTRLWDGGVIVASCLLYFQPEFTLLTMKSFYQLHHEPKGKKGHSVDSDEKLAWWWAIPIVLAISLIIGLTFIAFYKLPDPINDRSRNGSFIASRAKEDLQEFVDIGPKVVGSAANEQTTVQYLMKRLAQIEADSNGLYDIEIDLQKASGGFVREKFINIYDNIQNVIVKITPKGTKYTKSVLVNSHFDTVPDSPGAGDDGSMVVAMLEVLRILTNAPSVVRHPIVFLFNGAEENGLQGSHAFITQHKWASDVAAFLNLDATGTGGKEILFQTGPNSPWLVDCYANGAKFPYASVIGEEIFERDIIPSDTDFRIFRDYGKIPGLDLAYAYNDYVYHTRYDDIDMIEDGTYQHTGDNVLGIVRAMANADEIEEKSGERSEGKAVFFDVFGLFLVNYSETTGIIVNMIISVAALVTIALSVWLMQRTAAISAPEILIQFGISFCIQLGSLVISIGVVIFMAFFVDIIGYSLSWFSQPWMIFGLYFIPFIFIMAIFPALFMGGKRFNSLPIRFRITLFLHSHCIMLILVIVVLTGLSFRTAFFVSQCVLFYTLAQMLNLITKWYLRPHLWIVPILIGQVIPISFIAYIMEITFSLFIPINGRSGAANNPEMMISLFAIVYSVLIFGFIIPIFSIFHKAKTMLLALVVAFIIFFILMFTSVCFPYRAKTSAQRQAILHTKRVMYDANGSVRNEDAGFYAITWDRQAENTVQDIIDRLKLPQRDASKDCGTELFCGLPIYHPMMLTSLSTGLWIDAVPPKINSLSSIKLVSKTNISGNIYRYTFELAGTKQNEILVKGLSDAKVVGWSFTTSDTPSFDTDEYFIHLRFGVVHETKTFSLDMKVVNASAPAVMVGLIAHYAQGDVDRPQELVDFSKEFPDWTHLQIAEATYQSWQF</sequence>
<feature type="transmembrane region" description="Helical" evidence="15">
    <location>
        <begin position="6"/>
        <end position="32"/>
    </location>
</feature>
<dbReference type="InterPro" id="IPR048024">
    <property type="entry name" value="Fxna-like_M28_dom"/>
</dbReference>
<feature type="domain" description="Endoplasmic reticulum metallopeptidase 1-like C-terminal" evidence="17">
    <location>
        <begin position="666"/>
        <end position="888"/>
    </location>
</feature>
<evidence type="ECO:0000256" key="12">
    <source>
        <dbReference type="ARBA" id="ARBA00023136"/>
    </source>
</evidence>
<evidence type="ECO:0000256" key="14">
    <source>
        <dbReference type="ARBA" id="ARBA00078796"/>
    </source>
</evidence>
<dbReference type="PROSITE" id="PS00758">
    <property type="entry name" value="ARGE_DAPE_CPG2_1"/>
    <property type="match status" value="1"/>
</dbReference>
<dbReference type="FunFam" id="3.40.630.10:FF:000008">
    <property type="entry name" value="Endoplasmic reticulum metallopeptidase 1"/>
    <property type="match status" value="1"/>
</dbReference>
<feature type="transmembrane region" description="Helical" evidence="15">
    <location>
        <begin position="512"/>
        <end position="533"/>
    </location>
</feature>
<dbReference type="InterPro" id="IPR053973">
    <property type="entry name" value="ERMP1-like_C"/>
</dbReference>
<evidence type="ECO:0000313" key="20">
    <source>
        <dbReference type="Proteomes" id="UP000594454"/>
    </source>
</evidence>
<evidence type="ECO:0000259" key="16">
    <source>
        <dbReference type="Pfam" id="PF04389"/>
    </source>
</evidence>
<feature type="transmembrane region" description="Helical" evidence="15">
    <location>
        <begin position="433"/>
        <end position="461"/>
    </location>
</feature>
<evidence type="ECO:0000256" key="15">
    <source>
        <dbReference type="SAM" id="Phobius"/>
    </source>
</evidence>
<keyword evidence="10 15" id="KW-1133">Transmembrane helix</keyword>
<protein>
    <recommendedName>
        <fullName evidence="14">FXNA-like protease</fullName>
    </recommendedName>
</protein>
<accession>A0A7R8YN24</accession>
<keyword evidence="4" id="KW-0645">Protease</keyword>
<keyword evidence="11" id="KW-0482">Metalloprotease</keyword>
<evidence type="ECO:0000256" key="3">
    <source>
        <dbReference type="ARBA" id="ARBA00010918"/>
    </source>
</evidence>
<evidence type="ECO:0000256" key="5">
    <source>
        <dbReference type="ARBA" id="ARBA00022692"/>
    </source>
</evidence>
<comment type="similarity">
    <text evidence="3">Belongs to the peptidase M28 family.</text>
</comment>
<evidence type="ECO:0000256" key="13">
    <source>
        <dbReference type="ARBA" id="ARBA00023180"/>
    </source>
</evidence>
<keyword evidence="9" id="KW-0862">Zinc</keyword>
<feature type="transmembrane region" description="Helical" evidence="15">
    <location>
        <begin position="476"/>
        <end position="500"/>
    </location>
</feature>
<comment type="subcellular location">
    <subcellularLocation>
        <location evidence="2">Endoplasmic reticulum membrane</location>
        <topology evidence="2">Multi-pass membrane protein</topology>
    </subcellularLocation>
</comment>
<keyword evidence="20" id="KW-1185">Reference proteome</keyword>
<dbReference type="InterPro" id="IPR053974">
    <property type="entry name" value="ERMP1_1-A_TM"/>
</dbReference>
<gene>
    <name evidence="19" type="ORF">HERILL_LOCUS1311</name>
</gene>
<reference evidence="19 20" key="1">
    <citation type="submission" date="2020-11" db="EMBL/GenBank/DDBJ databases">
        <authorList>
            <person name="Wallbank WR R."/>
            <person name="Pardo Diaz C."/>
            <person name="Kozak K."/>
            <person name="Martin S."/>
            <person name="Jiggins C."/>
            <person name="Moest M."/>
            <person name="Warren A I."/>
            <person name="Generalovic N T."/>
            <person name="Byers J.R.P. K."/>
            <person name="Montejo-Kovacevich G."/>
            <person name="Yen C E."/>
        </authorList>
    </citation>
    <scope>NUCLEOTIDE SEQUENCE [LARGE SCALE GENOMIC DNA]</scope>
</reference>
<dbReference type="Pfam" id="PF22249">
    <property type="entry name" value="ERMP1-TM"/>
    <property type="match status" value="1"/>
</dbReference>
<evidence type="ECO:0000256" key="2">
    <source>
        <dbReference type="ARBA" id="ARBA00004477"/>
    </source>
</evidence>
<feature type="transmembrane region" description="Helical" evidence="15">
    <location>
        <begin position="608"/>
        <end position="632"/>
    </location>
</feature>
<feature type="transmembrane region" description="Helical" evidence="15">
    <location>
        <begin position="401"/>
        <end position="421"/>
    </location>
</feature>
<dbReference type="Proteomes" id="UP000594454">
    <property type="component" value="Chromosome 1"/>
</dbReference>
<dbReference type="GO" id="GO:0046872">
    <property type="term" value="F:metal ion binding"/>
    <property type="evidence" value="ECO:0007669"/>
    <property type="project" value="UniProtKB-KW"/>
</dbReference>
<evidence type="ECO:0000256" key="10">
    <source>
        <dbReference type="ARBA" id="ARBA00022989"/>
    </source>
</evidence>
<keyword evidence="6" id="KW-0479">Metal-binding</keyword>
<dbReference type="EMBL" id="LR899009">
    <property type="protein sequence ID" value="CAD7078015.1"/>
    <property type="molecule type" value="Genomic_DNA"/>
</dbReference>
<keyword evidence="8" id="KW-0256">Endoplasmic reticulum</keyword>
<evidence type="ECO:0000256" key="4">
    <source>
        <dbReference type="ARBA" id="ARBA00022670"/>
    </source>
</evidence>
<dbReference type="Pfam" id="PF22248">
    <property type="entry name" value="ERMP1_C"/>
    <property type="match status" value="1"/>
</dbReference>
<feature type="domain" description="Peptidase M28" evidence="16">
    <location>
        <begin position="166"/>
        <end position="359"/>
    </location>
</feature>
<keyword evidence="12 15" id="KW-0472">Membrane</keyword>
<keyword evidence="13" id="KW-0325">Glycoprotein</keyword>
<feature type="transmembrane region" description="Helical" evidence="15">
    <location>
        <begin position="53"/>
        <end position="76"/>
    </location>
</feature>
<dbReference type="Pfam" id="PF04389">
    <property type="entry name" value="Peptidase_M28"/>
    <property type="match status" value="1"/>
</dbReference>
<evidence type="ECO:0000259" key="17">
    <source>
        <dbReference type="Pfam" id="PF22248"/>
    </source>
</evidence>
<evidence type="ECO:0000256" key="9">
    <source>
        <dbReference type="ARBA" id="ARBA00022833"/>
    </source>
</evidence>
<evidence type="ECO:0000256" key="7">
    <source>
        <dbReference type="ARBA" id="ARBA00022801"/>
    </source>
</evidence>
<dbReference type="FunCoup" id="A0A7R8YN24">
    <property type="interactions" value="743"/>
</dbReference>
<keyword evidence="7" id="KW-0378">Hydrolase</keyword>
<dbReference type="PANTHER" id="PTHR12147">
    <property type="entry name" value="METALLOPEPTIDASE M28 FAMILY MEMBER"/>
    <property type="match status" value="1"/>
</dbReference>
<evidence type="ECO:0000256" key="11">
    <source>
        <dbReference type="ARBA" id="ARBA00023049"/>
    </source>
</evidence>
<comment type="cofactor">
    <cofactor evidence="1">
        <name>Zn(2+)</name>
        <dbReference type="ChEBI" id="CHEBI:29105"/>
    </cofactor>
</comment>
<feature type="transmembrane region" description="Helical" evidence="15">
    <location>
        <begin position="569"/>
        <end position="596"/>
    </location>
</feature>
<feature type="domain" description="Endoplasmic reticulum metallopeptidase 1/1-A TM" evidence="18">
    <location>
        <begin position="436"/>
        <end position="653"/>
    </location>
</feature>
<evidence type="ECO:0000256" key="8">
    <source>
        <dbReference type="ARBA" id="ARBA00022824"/>
    </source>
</evidence>
<evidence type="ECO:0000256" key="6">
    <source>
        <dbReference type="ARBA" id="ARBA00022723"/>
    </source>
</evidence>
<evidence type="ECO:0000259" key="18">
    <source>
        <dbReference type="Pfam" id="PF22249"/>
    </source>
</evidence>
<dbReference type="InterPro" id="IPR001261">
    <property type="entry name" value="ArgE/DapE_CS"/>
</dbReference>
<dbReference type="InterPro" id="IPR045175">
    <property type="entry name" value="M28_fam"/>
</dbReference>
<evidence type="ECO:0000313" key="19">
    <source>
        <dbReference type="EMBL" id="CAD7078015.1"/>
    </source>
</evidence>
<dbReference type="Gene3D" id="3.40.630.10">
    <property type="entry name" value="Zn peptidases"/>
    <property type="match status" value="1"/>
</dbReference>
<feature type="transmembrane region" description="Helical" evidence="15">
    <location>
        <begin position="639"/>
        <end position="663"/>
    </location>
</feature>
<dbReference type="GO" id="GO:0008235">
    <property type="term" value="F:metalloexopeptidase activity"/>
    <property type="evidence" value="ECO:0007669"/>
    <property type="project" value="InterPro"/>
</dbReference>
<proteinExistence type="inferred from homology"/>
<organism evidence="19 20">
    <name type="scientific">Hermetia illucens</name>
    <name type="common">Black soldier fly</name>
    <dbReference type="NCBI Taxonomy" id="343691"/>
    <lineage>
        <taxon>Eukaryota</taxon>
        <taxon>Metazoa</taxon>
        <taxon>Ecdysozoa</taxon>
        <taxon>Arthropoda</taxon>
        <taxon>Hexapoda</taxon>
        <taxon>Insecta</taxon>
        <taxon>Pterygota</taxon>
        <taxon>Neoptera</taxon>
        <taxon>Endopterygota</taxon>
        <taxon>Diptera</taxon>
        <taxon>Brachycera</taxon>
        <taxon>Stratiomyomorpha</taxon>
        <taxon>Stratiomyidae</taxon>
        <taxon>Hermetiinae</taxon>
        <taxon>Hermetia</taxon>
    </lineage>
</organism>
<dbReference type="CDD" id="cd03875">
    <property type="entry name" value="M28_Fxna_like"/>
    <property type="match status" value="1"/>
</dbReference>
<dbReference type="GO" id="GO:0005789">
    <property type="term" value="C:endoplasmic reticulum membrane"/>
    <property type="evidence" value="ECO:0007669"/>
    <property type="project" value="UniProtKB-SubCell"/>
</dbReference>
<dbReference type="SUPFAM" id="SSF53187">
    <property type="entry name" value="Zn-dependent exopeptidases"/>
    <property type="match status" value="1"/>
</dbReference>
<dbReference type="InParanoid" id="A0A7R8YN24"/>
<keyword evidence="5 15" id="KW-0812">Transmembrane</keyword>
<dbReference type="OrthoDB" id="76293at2759"/>